<dbReference type="PANTHER" id="PTHR45532">
    <property type="entry name" value="WD REPEAT-CONTAINING PROTEIN 97"/>
    <property type="match status" value="1"/>
</dbReference>
<feature type="compositionally biased region" description="Basic residues" evidence="3">
    <location>
        <begin position="1627"/>
        <end position="1636"/>
    </location>
</feature>
<dbReference type="Pfam" id="PF00400">
    <property type="entry name" value="WD40"/>
    <property type="match status" value="1"/>
</dbReference>
<sequence length="1636" mass="182528">MASMRGNLPAIIPWKFMRSIVFSAAGIQPGTKKDLDSMDIATIRKQQASSNTSPLSIPYGFQSCRSVKHHKPNLKSVLHASVTKMDCFVLLDAHSVSILRGNTRPVVMSTDSPDKLKKGMEVSVFMGLNRWIFIPKWRMTVISTLQLELKILGVSFEQITSVSSVQPVLSLEFNDIDEELIAGGVGNIRIWGFEKRSPSSIPHGFKNPRLVISDLSSNEWVQHTCLDKAFNRLFAAIDSNLYVYDYTSGKRLESFVNAHKNTISAIIFYQPLQYTITASTDGIIKVWTQQFRILFELRAETTSAITGLIVPNANEGTPPSPLLLSSAIDGMIRLWSLDSGNCIYTLETDFDCLGIRWMRYDTFLSFSAEGMEVWNLNRFFTTFSNTGSQVTHLKRIEGSQCDPSRIMVATEDRSMRLLSPVRGATLFTAFPNMVETQIREIEHDIPSATMWMLGGNGEISVYTTTTNPAKIVDIWEREAGTEQVVCMCALRKNCHSEFITDRVYALLGGTVAGQIVVYCVNVEKSKPHLIIQAHSAEVIALQCHADLMLVISLGIDGMMKFWKMEIGQNSTEAADAKPSSVGGQKPPNMLSLSFMYSLVMPTSTGHIIGFRVHVPSKSLAVSTSHNIVTMFTITESGVKEKPRHPNDEDHSKPITSMDCLETLCIFASSSTEGAVKIWDGYGNTLLKEVQFGSNVLAICFCNKRGDLLIGTSDQVILLKLQDYLPSFILLELLFRSSIKIIDDLDEVPITFDDQLDFWQLYRDNLIRIGRDLSKWHLAEEPAQAIPKEDELDISKKLQELEDRRAEAKLKEAESVKRPSVIKAKESWKQILKQKKNIEKNVSTPKDTPSKSPKLEELIRSGFDDEDDELGTLEDQIATQRRRVSSYGTYRHRQSLQVENELNKDYLITRLQSRGMDDGTREMGMLPEVEKTIAAKKRKSLIKGTVSYQKNRTAGGFGDDNDPTRLGAEDALFNPSIAGKKGQKGRRKSKLAKAVVDSGPTADLRKGIMEPAQFTLVVTEDETEMQNDKKDEDDDLAPVDGILRNPMAALPKVSKKPKKKQRINLKGIALPNSVAAVKIQSEQQKFQHRRTTEDGEEDGYEDAGNGDGLQVKSPVPITRQKSFALPEYLRSRRKRDTSVVPIEVGVKSEDVPELSDFPDDQDEHPPPAPIETKAITPPGQILPPIDIRPLLKEQRTSAVKPKPKTPPPRRESSTKRGIKCTFHKGPTRPPSIHEPSRRPSIHEPKAPSARQSIDLSGLLLLQKSRSPSVLPSTQNLTKPVEKKPPVELVPPKPVPKPSRVSIQRAPSEVALPPIAAPSTPSIAESVPKIKFEMDAQTKLMAQKADEPVLIIPDSRSSSRRGAKPKDDALDFIAAKDWFPGLGGKEANITNILDITMKVMKTGYWREKMEAAKAALYLYHTFENDLPNAIQDLILPQIDFMNDPRWEVRAQFATALKDENEMVQKAVKNSLAIFGISSKESLRNAMAGMGLIPSLNRKQQIQSSDRLDVLLEQLRLRAEAERVPIDDYVERWRRNVINPKNLIRLPSICSTLTYNPKKIQLLTSEEKVVHDLLHQNLQMRLGAQVGGGSVSIPPVPRGRSVLQALNDSKASLEQSIHKADSRNSSKATSRVHSKLNLN</sequence>
<dbReference type="STRING" id="329046.A0A1Y2BPR3"/>
<keyword evidence="2" id="KW-0175">Coiled coil</keyword>
<feature type="compositionally biased region" description="Acidic residues" evidence="3">
    <location>
        <begin position="1150"/>
        <end position="1161"/>
    </location>
</feature>
<keyword evidence="5" id="KW-1185">Reference proteome</keyword>
<dbReference type="InterPro" id="IPR036322">
    <property type="entry name" value="WD40_repeat_dom_sf"/>
</dbReference>
<dbReference type="InterPro" id="IPR001680">
    <property type="entry name" value="WD40_rpt"/>
</dbReference>
<feature type="region of interest" description="Disordered" evidence="3">
    <location>
        <begin position="1079"/>
        <end position="1298"/>
    </location>
</feature>
<evidence type="ECO:0000256" key="2">
    <source>
        <dbReference type="SAM" id="Coils"/>
    </source>
</evidence>
<comment type="caution">
    <text evidence="4">The sequence shown here is derived from an EMBL/GenBank/DDBJ whole genome shotgun (WGS) entry which is preliminary data.</text>
</comment>
<feature type="compositionally biased region" description="Basic and acidic residues" evidence="3">
    <location>
        <begin position="1233"/>
        <end position="1244"/>
    </location>
</feature>
<feature type="repeat" description="WD" evidence="1">
    <location>
        <begin position="317"/>
        <end position="345"/>
    </location>
</feature>
<evidence type="ECO:0000313" key="5">
    <source>
        <dbReference type="Proteomes" id="UP000193642"/>
    </source>
</evidence>
<reference evidence="4 5" key="1">
    <citation type="submission" date="2016-07" db="EMBL/GenBank/DDBJ databases">
        <title>Pervasive Adenine N6-methylation of Active Genes in Fungi.</title>
        <authorList>
            <consortium name="DOE Joint Genome Institute"/>
            <person name="Mondo S.J."/>
            <person name="Dannebaum R.O."/>
            <person name="Kuo R.C."/>
            <person name="Labutti K."/>
            <person name="Haridas S."/>
            <person name="Kuo A."/>
            <person name="Salamov A."/>
            <person name="Ahrendt S.R."/>
            <person name="Lipzen A."/>
            <person name="Sullivan W."/>
            <person name="Andreopoulos W.B."/>
            <person name="Clum A."/>
            <person name="Lindquist E."/>
            <person name="Daum C."/>
            <person name="Ramamoorthy G.K."/>
            <person name="Gryganskyi A."/>
            <person name="Culley D."/>
            <person name="Magnuson J.K."/>
            <person name="James T.Y."/>
            <person name="O'Malley M.A."/>
            <person name="Stajich J.E."/>
            <person name="Spatafora J.W."/>
            <person name="Visel A."/>
            <person name="Grigoriev I.V."/>
        </authorList>
    </citation>
    <scope>NUCLEOTIDE SEQUENCE [LARGE SCALE GENOMIC DNA]</scope>
    <source>
        <strain evidence="4 5">JEL800</strain>
    </source>
</reference>
<dbReference type="PROSITE" id="PS50082">
    <property type="entry name" value="WD_REPEATS_2"/>
    <property type="match status" value="4"/>
</dbReference>
<feature type="repeat" description="WD" evidence="1">
    <location>
        <begin position="531"/>
        <end position="572"/>
    </location>
</feature>
<feature type="compositionally biased region" description="Polar residues" evidence="3">
    <location>
        <begin position="1262"/>
        <end position="1276"/>
    </location>
</feature>
<dbReference type="EMBL" id="MCGO01000054">
    <property type="protein sequence ID" value="ORY36722.1"/>
    <property type="molecule type" value="Genomic_DNA"/>
</dbReference>
<feature type="repeat" description="WD" evidence="1">
    <location>
        <begin position="256"/>
        <end position="287"/>
    </location>
</feature>
<organism evidence="4 5">
    <name type="scientific">Rhizoclosmatium globosum</name>
    <dbReference type="NCBI Taxonomy" id="329046"/>
    <lineage>
        <taxon>Eukaryota</taxon>
        <taxon>Fungi</taxon>
        <taxon>Fungi incertae sedis</taxon>
        <taxon>Chytridiomycota</taxon>
        <taxon>Chytridiomycota incertae sedis</taxon>
        <taxon>Chytridiomycetes</taxon>
        <taxon>Chytridiales</taxon>
        <taxon>Chytriomycetaceae</taxon>
        <taxon>Rhizoclosmatium</taxon>
    </lineage>
</organism>
<evidence type="ECO:0000256" key="1">
    <source>
        <dbReference type="PROSITE-ProRule" id="PRU00221"/>
    </source>
</evidence>
<dbReference type="Gene3D" id="2.130.10.10">
    <property type="entry name" value="YVTN repeat-like/Quinoprotein amine dehydrogenase"/>
    <property type="match status" value="2"/>
</dbReference>
<protein>
    <recommendedName>
        <fullName evidence="6">WD40 repeat-like protein</fullName>
    </recommendedName>
</protein>
<feature type="region of interest" description="Disordered" evidence="3">
    <location>
        <begin position="1610"/>
        <end position="1636"/>
    </location>
</feature>
<name>A0A1Y2BPR3_9FUNG</name>
<dbReference type="PANTHER" id="PTHR45532:SF1">
    <property type="entry name" value="WD REPEAT-CONTAINING PROTEIN 97"/>
    <property type="match status" value="1"/>
</dbReference>
<dbReference type="Proteomes" id="UP000193642">
    <property type="component" value="Unassembled WGS sequence"/>
</dbReference>
<gene>
    <name evidence="4" type="ORF">BCR33DRAFT_855153</name>
</gene>
<feature type="coiled-coil region" evidence="2">
    <location>
        <begin position="790"/>
        <end position="817"/>
    </location>
</feature>
<dbReference type="PROSITE" id="PS50294">
    <property type="entry name" value="WD_REPEATS_REGION"/>
    <property type="match status" value="1"/>
</dbReference>
<evidence type="ECO:0000313" key="4">
    <source>
        <dbReference type="EMBL" id="ORY36722.1"/>
    </source>
</evidence>
<dbReference type="InterPro" id="IPR015943">
    <property type="entry name" value="WD40/YVTN_repeat-like_dom_sf"/>
</dbReference>
<keyword evidence="1" id="KW-0853">WD repeat</keyword>
<evidence type="ECO:0008006" key="6">
    <source>
        <dbReference type="Google" id="ProtNLM"/>
    </source>
</evidence>
<dbReference type="SUPFAM" id="SSF50978">
    <property type="entry name" value="WD40 repeat-like"/>
    <property type="match status" value="2"/>
</dbReference>
<dbReference type="OrthoDB" id="6262491at2759"/>
<proteinExistence type="predicted"/>
<feature type="compositionally biased region" description="Basic residues" evidence="3">
    <location>
        <begin position="1215"/>
        <end position="1225"/>
    </location>
</feature>
<dbReference type="SMART" id="SM00320">
    <property type="entry name" value="WD40"/>
    <property type="match status" value="6"/>
</dbReference>
<feature type="compositionally biased region" description="Pro residues" evidence="3">
    <location>
        <begin position="1286"/>
        <end position="1295"/>
    </location>
</feature>
<feature type="repeat" description="WD" evidence="1">
    <location>
        <begin position="647"/>
        <end position="679"/>
    </location>
</feature>
<accession>A0A1Y2BPR3</accession>
<evidence type="ECO:0000256" key="3">
    <source>
        <dbReference type="SAM" id="MobiDB-lite"/>
    </source>
</evidence>